<evidence type="ECO:0000256" key="8">
    <source>
        <dbReference type="PIRSR" id="PIRSR005096-3"/>
    </source>
</evidence>
<keyword evidence="10" id="KW-1185">Reference proteome</keyword>
<dbReference type="InterPro" id="IPR015443">
    <property type="entry name" value="Aldose_1-epimerase"/>
</dbReference>
<dbReference type="SUPFAM" id="SSF74650">
    <property type="entry name" value="Galactose mutarotase-like"/>
    <property type="match status" value="1"/>
</dbReference>
<dbReference type="GO" id="GO:0004034">
    <property type="term" value="F:aldose 1-epimerase activity"/>
    <property type="evidence" value="ECO:0007669"/>
    <property type="project" value="UniProtKB-EC"/>
</dbReference>
<dbReference type="PANTHER" id="PTHR10091">
    <property type="entry name" value="ALDOSE-1-EPIMERASE"/>
    <property type="match status" value="1"/>
</dbReference>
<dbReference type="Proteomes" id="UP000318801">
    <property type="component" value="Unassembled WGS sequence"/>
</dbReference>
<evidence type="ECO:0000256" key="4">
    <source>
        <dbReference type="ARBA" id="ARBA00023277"/>
    </source>
</evidence>
<dbReference type="InterPro" id="IPR011013">
    <property type="entry name" value="Gal_mutarotase_sf_dom"/>
</dbReference>
<dbReference type="InterPro" id="IPR047215">
    <property type="entry name" value="Galactose_mutarotase-like"/>
</dbReference>
<dbReference type="CDD" id="cd09019">
    <property type="entry name" value="galactose_mutarotase_like"/>
    <property type="match status" value="1"/>
</dbReference>
<dbReference type="GO" id="GO:0030246">
    <property type="term" value="F:carbohydrate binding"/>
    <property type="evidence" value="ECO:0007669"/>
    <property type="project" value="InterPro"/>
</dbReference>
<dbReference type="UniPathway" id="UPA00242"/>
<dbReference type="EMBL" id="VHLG01000002">
    <property type="protein sequence ID" value="TPW32193.1"/>
    <property type="molecule type" value="Genomic_DNA"/>
</dbReference>
<dbReference type="InterPro" id="IPR008183">
    <property type="entry name" value="Aldose_1/G6P_1-epimerase"/>
</dbReference>
<dbReference type="RefSeq" id="WP_141147704.1">
    <property type="nucleotide sequence ID" value="NZ_VHLG01000002.1"/>
</dbReference>
<dbReference type="AlphaFoldDB" id="A0A506UCN1"/>
<dbReference type="EC" id="5.1.3.3" evidence="5"/>
<keyword evidence="4 5" id="KW-0119">Carbohydrate metabolism</keyword>
<feature type="binding site" evidence="8">
    <location>
        <begin position="175"/>
        <end position="177"/>
    </location>
    <ligand>
        <name>beta-D-galactose</name>
        <dbReference type="ChEBI" id="CHEBI:27667"/>
    </ligand>
</feature>
<evidence type="ECO:0000256" key="2">
    <source>
        <dbReference type="ARBA" id="ARBA00006206"/>
    </source>
</evidence>
<dbReference type="GO" id="GO:0033499">
    <property type="term" value="P:galactose catabolic process via UDP-galactose, Leloir pathway"/>
    <property type="evidence" value="ECO:0007669"/>
    <property type="project" value="TreeGrafter"/>
</dbReference>
<dbReference type="PIRSF" id="PIRSF005096">
    <property type="entry name" value="GALM"/>
    <property type="match status" value="1"/>
</dbReference>
<gene>
    <name evidence="9" type="ORF">FJU08_04050</name>
</gene>
<proteinExistence type="inferred from homology"/>
<evidence type="ECO:0000256" key="3">
    <source>
        <dbReference type="ARBA" id="ARBA00023235"/>
    </source>
</evidence>
<comment type="catalytic activity">
    <reaction evidence="5">
        <text>alpha-D-glucose = beta-D-glucose</text>
        <dbReference type="Rhea" id="RHEA:10264"/>
        <dbReference type="ChEBI" id="CHEBI:15903"/>
        <dbReference type="ChEBI" id="CHEBI:17925"/>
        <dbReference type="EC" id="5.1.3.3"/>
    </reaction>
</comment>
<feature type="binding site" evidence="8">
    <location>
        <begin position="77"/>
        <end position="78"/>
    </location>
    <ligand>
        <name>beta-D-galactose</name>
        <dbReference type="ChEBI" id="CHEBI:27667"/>
    </ligand>
</feature>
<name>A0A506UCN1_9HYPH</name>
<protein>
    <recommendedName>
        <fullName evidence="5">Aldose 1-epimerase</fullName>
        <ecNumber evidence="5">5.1.3.3</ecNumber>
    </recommendedName>
</protein>
<reference evidence="9 10" key="1">
    <citation type="submission" date="2019-06" db="EMBL/GenBank/DDBJ databases">
        <authorList>
            <person name="Li M."/>
        </authorList>
    </citation>
    <scope>NUCLEOTIDE SEQUENCE [LARGE SCALE GENOMIC DNA]</scope>
    <source>
        <strain evidence="9 10">BGMRC2036</strain>
    </source>
</reference>
<accession>A0A506UCN1</accession>
<dbReference type="OrthoDB" id="9779408at2"/>
<evidence type="ECO:0000256" key="6">
    <source>
        <dbReference type="PIRSR" id="PIRSR005096-1"/>
    </source>
</evidence>
<dbReference type="PANTHER" id="PTHR10091:SF49">
    <property type="entry name" value="ALDOSE 1-EPIMERASE"/>
    <property type="match status" value="1"/>
</dbReference>
<keyword evidence="3 5" id="KW-0413">Isomerase</keyword>
<organism evidence="9 10">
    <name type="scientific">Martelella alba</name>
    <dbReference type="NCBI Taxonomy" id="2590451"/>
    <lineage>
        <taxon>Bacteria</taxon>
        <taxon>Pseudomonadati</taxon>
        <taxon>Pseudomonadota</taxon>
        <taxon>Alphaproteobacteria</taxon>
        <taxon>Hyphomicrobiales</taxon>
        <taxon>Aurantimonadaceae</taxon>
        <taxon>Martelella</taxon>
    </lineage>
</organism>
<dbReference type="Pfam" id="PF01263">
    <property type="entry name" value="Aldose_epim"/>
    <property type="match status" value="1"/>
</dbReference>
<dbReference type="InterPro" id="IPR014718">
    <property type="entry name" value="GH-type_carb-bd"/>
</dbReference>
<evidence type="ECO:0000313" key="9">
    <source>
        <dbReference type="EMBL" id="TPW32193.1"/>
    </source>
</evidence>
<feature type="active site" description="Proton acceptor" evidence="6">
    <location>
        <position position="305"/>
    </location>
</feature>
<comment type="caution">
    <text evidence="9">The sequence shown here is derived from an EMBL/GenBank/DDBJ whole genome shotgun (WGS) entry which is preliminary data.</text>
</comment>
<evidence type="ECO:0000313" key="10">
    <source>
        <dbReference type="Proteomes" id="UP000318801"/>
    </source>
</evidence>
<evidence type="ECO:0000256" key="1">
    <source>
        <dbReference type="ARBA" id="ARBA00005028"/>
    </source>
</evidence>
<dbReference type="GO" id="GO:0006006">
    <property type="term" value="P:glucose metabolic process"/>
    <property type="evidence" value="ECO:0007669"/>
    <property type="project" value="TreeGrafter"/>
</dbReference>
<feature type="binding site" evidence="7">
    <location>
        <position position="240"/>
    </location>
    <ligand>
        <name>beta-D-galactose</name>
        <dbReference type="ChEBI" id="CHEBI:27667"/>
    </ligand>
</feature>
<dbReference type="Gene3D" id="2.70.98.10">
    <property type="match status" value="1"/>
</dbReference>
<evidence type="ECO:0000256" key="7">
    <source>
        <dbReference type="PIRSR" id="PIRSR005096-2"/>
    </source>
</evidence>
<evidence type="ECO:0000256" key="5">
    <source>
        <dbReference type="PIRNR" id="PIRNR005096"/>
    </source>
</evidence>
<sequence>MAQPEQEVFGTTETGETVYRVTIKGGGLTAKIINWGAVIQDLRLDGHDAPLVLGYPTFEPYPAHSPFFGATPGRCSNRIGNGVFTLDGIGYQLDLNENGISHLHGGFNNTAVSMWEFEEIAEDHVTLVITDPEGRGGYPGNTVIRARYALSGNGTLSVIYEAETDRPTLANLCNHSYFNLSGEDTIFNHELMIAAEHYLPTDDKLIPTGELRPVEDTEFDFRTPKTIGQLGADGLQVPYDSNFCLSAERVAKRKVVEAFSPASGIRLSVATTEAGVQFYAGVHVGDPAPGLADKPYGPYAGFCLETQVWPDAINHPGFPNAVLRPGEKLVQDTDYIFEKA</sequence>
<comment type="pathway">
    <text evidence="1 5">Carbohydrate metabolism; hexose metabolism.</text>
</comment>
<comment type="similarity">
    <text evidence="2 5">Belongs to the aldose epimerase family.</text>
</comment>
<feature type="active site" description="Proton donor" evidence="6">
    <location>
        <position position="175"/>
    </location>
</feature>